<proteinExistence type="predicted"/>
<feature type="compositionally biased region" description="Polar residues" evidence="1">
    <location>
        <begin position="31"/>
        <end position="42"/>
    </location>
</feature>
<feature type="region of interest" description="Disordered" evidence="1">
    <location>
        <begin position="1"/>
        <end position="42"/>
    </location>
</feature>
<keyword evidence="3" id="KW-1185">Reference proteome</keyword>
<dbReference type="Proteomes" id="UP000075901">
    <property type="component" value="Unassembled WGS sequence"/>
</dbReference>
<reference evidence="2" key="2">
    <citation type="submission" date="2020-05" db="UniProtKB">
        <authorList>
            <consortium name="EnsemblMetazoa"/>
        </authorList>
    </citation>
    <scope>IDENTIFICATION</scope>
    <source>
        <strain evidence="2">maculatus3</strain>
    </source>
</reference>
<dbReference type="EnsemblMetazoa" id="AMAM000031-RA">
    <property type="protein sequence ID" value="AMAM000031-PA"/>
    <property type="gene ID" value="AMAM000031"/>
</dbReference>
<accession>A0A182S5G4</accession>
<dbReference type="VEuPathDB" id="VectorBase:AMAM000031"/>
<evidence type="ECO:0000313" key="3">
    <source>
        <dbReference type="Proteomes" id="UP000075901"/>
    </source>
</evidence>
<reference evidence="3" key="1">
    <citation type="submission" date="2013-09" db="EMBL/GenBank/DDBJ databases">
        <title>The Genome Sequence of Anopheles maculatus species B.</title>
        <authorList>
            <consortium name="The Broad Institute Genomics Platform"/>
            <person name="Neafsey D.E."/>
            <person name="Besansky N."/>
            <person name="Howell P."/>
            <person name="Walton C."/>
            <person name="Young S.K."/>
            <person name="Zeng Q."/>
            <person name="Gargeya S."/>
            <person name="Fitzgerald M."/>
            <person name="Haas B."/>
            <person name="Abouelleil A."/>
            <person name="Allen A.W."/>
            <person name="Alvarado L."/>
            <person name="Arachchi H.M."/>
            <person name="Berlin A.M."/>
            <person name="Chapman S.B."/>
            <person name="Gainer-Dewar J."/>
            <person name="Goldberg J."/>
            <person name="Griggs A."/>
            <person name="Gujja S."/>
            <person name="Hansen M."/>
            <person name="Howarth C."/>
            <person name="Imamovic A."/>
            <person name="Ireland A."/>
            <person name="Larimer J."/>
            <person name="McCowan C."/>
            <person name="Murphy C."/>
            <person name="Pearson M."/>
            <person name="Poon T.W."/>
            <person name="Priest M."/>
            <person name="Roberts A."/>
            <person name="Saif S."/>
            <person name="Shea T."/>
            <person name="Sisk P."/>
            <person name="Sykes S."/>
            <person name="Wortman J."/>
            <person name="Nusbaum C."/>
            <person name="Birren B."/>
        </authorList>
    </citation>
    <scope>NUCLEOTIDE SEQUENCE [LARGE SCALE GENOMIC DNA]</scope>
    <source>
        <strain evidence="3">maculatus3</strain>
    </source>
</reference>
<organism evidence="2 3">
    <name type="scientific">Anopheles maculatus</name>
    <dbReference type="NCBI Taxonomy" id="74869"/>
    <lineage>
        <taxon>Eukaryota</taxon>
        <taxon>Metazoa</taxon>
        <taxon>Ecdysozoa</taxon>
        <taxon>Arthropoda</taxon>
        <taxon>Hexapoda</taxon>
        <taxon>Insecta</taxon>
        <taxon>Pterygota</taxon>
        <taxon>Neoptera</taxon>
        <taxon>Endopterygota</taxon>
        <taxon>Diptera</taxon>
        <taxon>Nematocera</taxon>
        <taxon>Culicoidea</taxon>
        <taxon>Culicidae</taxon>
        <taxon>Anophelinae</taxon>
        <taxon>Anopheles</taxon>
        <taxon>Anopheles maculatus group</taxon>
    </lineage>
</organism>
<sequence>MVQTVSGRVSATSGNHHHHPDRKNPPDLRTIMTNNRNRTPTGQIRDDFLLETNFDDDGALTRAYNTLPQQQAALNSGLQRRSLPYRSNLSVDRYSETTLHGKPPRKGIYRRKHVVAGWPRNTAHIAAHYRKRLCVPLFTAIRPRHQAK</sequence>
<evidence type="ECO:0000313" key="2">
    <source>
        <dbReference type="EnsemblMetazoa" id="AMAM000031-PA"/>
    </source>
</evidence>
<protein>
    <submittedName>
        <fullName evidence="2">Uncharacterized protein</fullName>
    </submittedName>
</protein>
<feature type="compositionally biased region" description="Polar residues" evidence="1">
    <location>
        <begin position="1"/>
        <end position="14"/>
    </location>
</feature>
<name>A0A182S5G4_9DIPT</name>
<evidence type="ECO:0000256" key="1">
    <source>
        <dbReference type="SAM" id="MobiDB-lite"/>
    </source>
</evidence>
<dbReference type="AlphaFoldDB" id="A0A182S5G4"/>